<reference evidence="5" key="1">
    <citation type="submission" date="2016-04" db="EMBL/GenBank/DDBJ databases">
        <authorList>
            <person name="Evans L.H."/>
            <person name="Alamgir A."/>
            <person name="Owens N."/>
            <person name="Weber N.D."/>
            <person name="Virtaneva K."/>
            <person name="Barbian K."/>
            <person name="Babar A."/>
            <person name="Rosenke K."/>
        </authorList>
    </citation>
    <scope>NUCLEOTIDE SEQUENCE</scope>
    <source>
        <strain evidence="5">86-1</strain>
    </source>
</reference>
<dbReference type="Gene3D" id="2.170.130.10">
    <property type="entry name" value="TonB-dependent receptor, plug domain"/>
    <property type="match status" value="1"/>
</dbReference>
<keyword evidence="2" id="KW-0813">Transport</keyword>
<evidence type="ECO:0000256" key="2">
    <source>
        <dbReference type="PROSITE-ProRule" id="PRU01360"/>
    </source>
</evidence>
<keyword evidence="2" id="KW-0812">Transmembrane</keyword>
<dbReference type="PANTHER" id="PTHR30069">
    <property type="entry name" value="TONB-DEPENDENT OUTER MEMBRANE RECEPTOR"/>
    <property type="match status" value="1"/>
</dbReference>
<keyword evidence="1 3" id="KW-0732">Signal</keyword>
<dbReference type="InterPro" id="IPR039426">
    <property type="entry name" value="TonB-dep_rcpt-like"/>
</dbReference>
<dbReference type="Pfam" id="PF13715">
    <property type="entry name" value="CarbopepD_reg_2"/>
    <property type="match status" value="1"/>
</dbReference>
<organism evidence="5">
    <name type="scientific">uncultured Dysgonomonas sp</name>
    <dbReference type="NCBI Taxonomy" id="206096"/>
    <lineage>
        <taxon>Bacteria</taxon>
        <taxon>Pseudomonadati</taxon>
        <taxon>Bacteroidota</taxon>
        <taxon>Bacteroidia</taxon>
        <taxon>Bacteroidales</taxon>
        <taxon>Dysgonomonadaceae</taxon>
        <taxon>Dysgonomonas</taxon>
        <taxon>environmental samples</taxon>
    </lineage>
</organism>
<dbReference type="GO" id="GO:0015344">
    <property type="term" value="F:siderophore uptake transmembrane transporter activity"/>
    <property type="evidence" value="ECO:0007669"/>
    <property type="project" value="TreeGrafter"/>
</dbReference>
<evidence type="ECO:0000313" key="5">
    <source>
        <dbReference type="EMBL" id="SBW05548.1"/>
    </source>
</evidence>
<protein>
    <recommendedName>
        <fullName evidence="4">TonB-dependent receptor plug domain-containing protein</fullName>
    </recommendedName>
</protein>
<feature type="domain" description="TonB-dependent receptor plug" evidence="4">
    <location>
        <begin position="126"/>
        <end position="227"/>
    </location>
</feature>
<dbReference type="PANTHER" id="PTHR30069:SF29">
    <property type="entry name" value="HEMOGLOBIN AND HEMOGLOBIN-HAPTOGLOBIN-BINDING PROTEIN 1-RELATED"/>
    <property type="match status" value="1"/>
</dbReference>
<dbReference type="InterPro" id="IPR023997">
    <property type="entry name" value="TonB-dep_OMP_SusC/RagA_CS"/>
</dbReference>
<dbReference type="InterPro" id="IPR037066">
    <property type="entry name" value="Plug_dom_sf"/>
</dbReference>
<dbReference type="NCBIfam" id="TIGR04056">
    <property type="entry name" value="OMP_RagA_SusC"/>
    <property type="match status" value="1"/>
</dbReference>
<dbReference type="InterPro" id="IPR023996">
    <property type="entry name" value="TonB-dep_OMP_SusC/RagA"/>
</dbReference>
<gene>
    <name evidence="5" type="ORF">KL86DYS1_31141</name>
</gene>
<comment type="similarity">
    <text evidence="2">Belongs to the TonB-dependent receptor family.</text>
</comment>
<evidence type="ECO:0000256" key="3">
    <source>
        <dbReference type="SAM" id="SignalP"/>
    </source>
</evidence>
<dbReference type="GO" id="GO:0009279">
    <property type="term" value="C:cell outer membrane"/>
    <property type="evidence" value="ECO:0007669"/>
    <property type="project" value="UniProtKB-SubCell"/>
</dbReference>
<dbReference type="SUPFAM" id="SSF49464">
    <property type="entry name" value="Carboxypeptidase regulatory domain-like"/>
    <property type="match status" value="1"/>
</dbReference>
<dbReference type="EMBL" id="FLUM01000003">
    <property type="protein sequence ID" value="SBW05548.1"/>
    <property type="molecule type" value="Genomic_DNA"/>
</dbReference>
<feature type="chain" id="PRO_5012781319" description="TonB-dependent receptor plug domain-containing protein" evidence="3">
    <location>
        <begin position="33"/>
        <end position="1060"/>
    </location>
</feature>
<dbReference type="SUPFAM" id="SSF56935">
    <property type="entry name" value="Porins"/>
    <property type="match status" value="1"/>
</dbReference>
<dbReference type="RefSeq" id="WP_296943545.1">
    <property type="nucleotide sequence ID" value="NZ_LT599032.1"/>
</dbReference>
<evidence type="ECO:0000259" key="4">
    <source>
        <dbReference type="Pfam" id="PF07715"/>
    </source>
</evidence>
<dbReference type="InterPro" id="IPR012910">
    <property type="entry name" value="Plug_dom"/>
</dbReference>
<keyword evidence="2" id="KW-1134">Transmembrane beta strand</keyword>
<comment type="subcellular location">
    <subcellularLocation>
        <location evidence="2">Cell outer membrane</location>
        <topology evidence="2">Multi-pass membrane protein</topology>
    </subcellularLocation>
</comment>
<dbReference type="FunFam" id="2.60.40.1120:FF:000003">
    <property type="entry name" value="Outer membrane protein Omp121"/>
    <property type="match status" value="1"/>
</dbReference>
<dbReference type="NCBIfam" id="TIGR04057">
    <property type="entry name" value="SusC_RagA_signa"/>
    <property type="match status" value="1"/>
</dbReference>
<name>A0A212K1R0_9BACT</name>
<dbReference type="Pfam" id="PF07715">
    <property type="entry name" value="Plug"/>
    <property type="match status" value="1"/>
</dbReference>
<proteinExistence type="inferred from homology"/>
<keyword evidence="2" id="KW-0998">Cell outer membrane</keyword>
<feature type="signal peptide" evidence="3">
    <location>
        <begin position="1"/>
        <end position="32"/>
    </location>
</feature>
<evidence type="ECO:0000256" key="1">
    <source>
        <dbReference type="ARBA" id="ARBA00022729"/>
    </source>
</evidence>
<dbReference type="InterPro" id="IPR008969">
    <property type="entry name" value="CarboxyPept-like_regulatory"/>
</dbReference>
<sequence length="1060" mass="119312">MIKTHYAKKMRSLHSCMLMMLFVVLMPMSLWAQNKTITGIVADETNEPVAGASVVIKNTTVGTITDIDGKYTIQAPDNATLVFTFLGYSPKEEKVSGRSQINVSLTLDETTLDDVVVVGYGVQKKVTLTGAVAGVKGSEMIKTKNENPQNMLTGKIAGVRVWQKSAEPGTFNNNFDIRGLGAPLVVIDGIPRTTADFQRLNANDIDDISVLKDASAAIYGVRAANGVVLVTTKKGSKDGKTSVSYNGTYTFQKPSGMPVLADPYQTMTLYNEQAMNNISGGSIIYKESDFEAFRNGTRRTTDWTNLVFSDYAPQTQHDLSITGGNDKTQYYIGMGYFYQEGFFKSGDLNYDKYNLRANITTKIVNGLTFDINLSGVADERNNPYTSAVDIIRTYWRQGVLYPAYADPDNTMLNYQGLELQENAVAQMSSDVSGYRKYQQKYFQSSASLNYDLGVITPVLKGLSAKALVSYDYRTDNNTAYRKEYYQYAYNELTDSYDQALFNTSSPSRLRRETYNKQQILSQLLLNYNRSFGEHTVSGVVGLETQKRTGDNFYAQRELAFSTDYLFAGVDENQLGSMNIGNNDLYEEANSAMIGRVNYAYANRYLLEAQFRYDGSSKFAKGHQWGFFPSVSAGWRVSEEPFFKSVSALSFVDQLKLRASYGVLGDDLANDWNYEWANGYNYPATNSNGGSGYYNQYAPGFIFGDKYVSAAATKPLPNIAISWYESRTLDLGVDFEGWNGLFGFSLDYFDRRRTGMFARRKGDLPTVVGAEAPNENLDSDRHFGMDLELTHRNKINDFSYRIKAIGTITRQKHMVASEKGPWGNSYDRWRNDNLTDRYQGVQFGYTGAGRYQSWKDIWSYPIYKDRGILPGDYKYEDWNGDGEINGQDMHPYAFDQTPWLNYSINFDFAYKNFDLNILLQGSALGSMKYEEPLYAIWGSNGGGTLVQFLDRWHPVDPTADPYDPATEWVSGYYGYTGHYPDANSSFNRVSTAYLRLKSIELGYTLPRIKALSSMNLRVFANAYNMFTITGVKFVDPEHPDSDNGRLYPLNKTYTIGMSLTF</sequence>
<dbReference type="PROSITE" id="PS52016">
    <property type="entry name" value="TONB_DEPENDENT_REC_3"/>
    <property type="match status" value="1"/>
</dbReference>
<accession>A0A212K1R0</accession>
<dbReference type="GO" id="GO:0044718">
    <property type="term" value="P:siderophore transmembrane transport"/>
    <property type="evidence" value="ECO:0007669"/>
    <property type="project" value="TreeGrafter"/>
</dbReference>
<dbReference type="Gene3D" id="2.60.40.1120">
    <property type="entry name" value="Carboxypeptidase-like, regulatory domain"/>
    <property type="match status" value="1"/>
</dbReference>
<dbReference type="AlphaFoldDB" id="A0A212K1R0"/>
<keyword evidence="2" id="KW-0472">Membrane</keyword>